<name>A0A0D9V262_9ORYZ</name>
<sequence length="255" mass="27201">MVDGEDGASSSGHSHSSNTGTPQPQPHELQPAPPPPPPNQACAACKHQRRKCTPECELAPYFPADRPARFRNAHRLFGIKNILRIMKKANALGGQETRDDAATSVIYESDAREADPVFGAAGIARKLSLELNSLEAELAAVRSQVESFRRAAAAQQPRPPAPTAATALVVPQAGLNLNPIAQAPYFPPPMAAMMLQEQTAANQVHVAAPDDVHQPVDDYIVEPLDAVDAATITTAAERHEDDRAPLARATTEKAP</sequence>
<feature type="region of interest" description="Disordered" evidence="3">
    <location>
        <begin position="1"/>
        <end position="42"/>
    </location>
</feature>
<dbReference type="PROSITE" id="PS50891">
    <property type="entry name" value="LOB"/>
    <property type="match status" value="1"/>
</dbReference>
<evidence type="ECO:0000256" key="1">
    <source>
        <dbReference type="ARBA" id="ARBA00005474"/>
    </source>
</evidence>
<dbReference type="Proteomes" id="UP000032180">
    <property type="component" value="Chromosome 1"/>
</dbReference>
<evidence type="ECO:0000256" key="2">
    <source>
        <dbReference type="SAM" id="Coils"/>
    </source>
</evidence>
<dbReference type="InterPro" id="IPR004883">
    <property type="entry name" value="LOB"/>
</dbReference>
<keyword evidence="6" id="KW-1185">Reference proteome</keyword>
<reference evidence="5 6" key="1">
    <citation type="submission" date="2012-08" db="EMBL/GenBank/DDBJ databases">
        <title>Oryza genome evolution.</title>
        <authorList>
            <person name="Wing R.A."/>
        </authorList>
    </citation>
    <scope>NUCLEOTIDE SEQUENCE</scope>
</reference>
<dbReference type="eggNOG" id="ENOG502SR84">
    <property type="taxonomic scope" value="Eukaryota"/>
</dbReference>
<dbReference type="HOGENOM" id="CLU_1139552_0_0_1"/>
<feature type="domain" description="LOB" evidence="4">
    <location>
        <begin position="40"/>
        <end position="145"/>
    </location>
</feature>
<accession>A0A0D9V262</accession>
<evidence type="ECO:0000259" key="4">
    <source>
        <dbReference type="PROSITE" id="PS50891"/>
    </source>
</evidence>
<dbReference type="AlphaFoldDB" id="A0A0D9V262"/>
<dbReference type="PANTHER" id="PTHR31301:SF21">
    <property type="entry name" value="LOB DOMAIN-CONTAINING PROTEIN 27-RELATED"/>
    <property type="match status" value="1"/>
</dbReference>
<dbReference type="EnsemblPlants" id="LPERR01G17320.1">
    <property type="protein sequence ID" value="LPERR01G17320.1"/>
    <property type="gene ID" value="LPERR01G17320"/>
</dbReference>
<comment type="similarity">
    <text evidence="1">Belongs to the LOB domain-containing protein family.</text>
</comment>
<reference evidence="5" key="3">
    <citation type="submission" date="2015-04" db="UniProtKB">
        <authorList>
            <consortium name="EnsemblPlants"/>
        </authorList>
    </citation>
    <scope>IDENTIFICATION</scope>
</reference>
<dbReference type="PANTHER" id="PTHR31301">
    <property type="entry name" value="LOB DOMAIN-CONTAINING PROTEIN 4-RELATED"/>
    <property type="match status" value="1"/>
</dbReference>
<feature type="compositionally biased region" description="Basic and acidic residues" evidence="3">
    <location>
        <begin position="236"/>
        <end position="255"/>
    </location>
</feature>
<dbReference type="Pfam" id="PF03195">
    <property type="entry name" value="LOB"/>
    <property type="match status" value="1"/>
</dbReference>
<organism evidence="5 6">
    <name type="scientific">Leersia perrieri</name>
    <dbReference type="NCBI Taxonomy" id="77586"/>
    <lineage>
        <taxon>Eukaryota</taxon>
        <taxon>Viridiplantae</taxon>
        <taxon>Streptophyta</taxon>
        <taxon>Embryophyta</taxon>
        <taxon>Tracheophyta</taxon>
        <taxon>Spermatophyta</taxon>
        <taxon>Magnoliopsida</taxon>
        <taxon>Liliopsida</taxon>
        <taxon>Poales</taxon>
        <taxon>Poaceae</taxon>
        <taxon>BOP clade</taxon>
        <taxon>Oryzoideae</taxon>
        <taxon>Oryzeae</taxon>
        <taxon>Oryzinae</taxon>
        <taxon>Leersia</taxon>
    </lineage>
</organism>
<proteinExistence type="inferred from homology"/>
<keyword evidence="2" id="KW-0175">Coiled coil</keyword>
<evidence type="ECO:0000256" key="3">
    <source>
        <dbReference type="SAM" id="MobiDB-lite"/>
    </source>
</evidence>
<dbReference type="STRING" id="77586.A0A0D9V262"/>
<protein>
    <recommendedName>
        <fullName evidence="4">LOB domain-containing protein</fullName>
    </recommendedName>
</protein>
<feature type="coiled-coil region" evidence="2">
    <location>
        <begin position="124"/>
        <end position="151"/>
    </location>
</feature>
<evidence type="ECO:0000313" key="5">
    <source>
        <dbReference type="EnsemblPlants" id="LPERR01G17320.1"/>
    </source>
</evidence>
<reference evidence="6" key="2">
    <citation type="submission" date="2013-12" db="EMBL/GenBank/DDBJ databases">
        <authorList>
            <person name="Yu Y."/>
            <person name="Lee S."/>
            <person name="de Baynast K."/>
            <person name="Wissotski M."/>
            <person name="Liu L."/>
            <person name="Talag J."/>
            <person name="Goicoechea J."/>
            <person name="Angelova A."/>
            <person name="Jetty R."/>
            <person name="Kudrna D."/>
            <person name="Golser W."/>
            <person name="Rivera L."/>
            <person name="Zhang J."/>
            <person name="Wing R."/>
        </authorList>
    </citation>
    <scope>NUCLEOTIDE SEQUENCE</scope>
</reference>
<feature type="region of interest" description="Disordered" evidence="3">
    <location>
        <begin position="233"/>
        <end position="255"/>
    </location>
</feature>
<dbReference type="Gramene" id="LPERR01G17320.1">
    <property type="protein sequence ID" value="LPERR01G17320.1"/>
    <property type="gene ID" value="LPERR01G17320"/>
</dbReference>
<evidence type="ECO:0000313" key="6">
    <source>
        <dbReference type="Proteomes" id="UP000032180"/>
    </source>
</evidence>